<dbReference type="Proteomes" id="UP000548476">
    <property type="component" value="Unassembled WGS sequence"/>
</dbReference>
<dbReference type="EMBL" id="JACHGT010000007">
    <property type="protein sequence ID" value="MBB6035674.1"/>
    <property type="molecule type" value="Genomic_DNA"/>
</dbReference>
<dbReference type="RefSeq" id="WP_184788543.1">
    <property type="nucleotide sequence ID" value="NZ_BONT01000076.1"/>
</dbReference>
<protein>
    <submittedName>
        <fullName evidence="1">Uncharacterized protein</fullName>
    </submittedName>
</protein>
<sequence>MTRTLALLESPAQILNLLEWTHGDGTADPREVTAAVILPRAAAAREQLRAMAALARAEGLTVSLYSPRDGMRELARCGAVLSARVCRAATLVLGDPFSQLAQSLLPLSRARRVVVVDDGTATIEFVARLAGRRPLVRWHSTHRPPGRALRATRWLAAREPEVFTSLEVTAPEGVRLTVNTYAWAKARFGPPEVIDTVDLLGTSLVETGVVSREAYFEGVKRLVTGHGVTRYLAHRRESPDKLAALVASTGVEVVHPELPLELHARTGPTARTVISFPSTMVHTLPLMLAGTGVDVVIQEIGPEWLTADASEHAAGFLAEVTGSARVRHGLATVPPTPATGEPK</sequence>
<reference evidence="1 2" key="1">
    <citation type="submission" date="2020-08" db="EMBL/GenBank/DDBJ databases">
        <title>Genomic Encyclopedia of Type Strains, Phase IV (KMG-IV): sequencing the most valuable type-strain genomes for metagenomic binning, comparative biology and taxonomic classification.</title>
        <authorList>
            <person name="Goeker M."/>
        </authorList>
    </citation>
    <scope>NUCLEOTIDE SEQUENCE [LARGE SCALE GENOMIC DNA]</scope>
    <source>
        <strain evidence="1 2">YIM 65646</strain>
    </source>
</reference>
<accession>A0A841FIH8</accession>
<organism evidence="1 2">
    <name type="scientific">Phytomonospora endophytica</name>
    <dbReference type="NCBI Taxonomy" id="714109"/>
    <lineage>
        <taxon>Bacteria</taxon>
        <taxon>Bacillati</taxon>
        <taxon>Actinomycetota</taxon>
        <taxon>Actinomycetes</taxon>
        <taxon>Micromonosporales</taxon>
        <taxon>Micromonosporaceae</taxon>
        <taxon>Phytomonospora</taxon>
    </lineage>
</organism>
<keyword evidence="2" id="KW-1185">Reference proteome</keyword>
<evidence type="ECO:0000313" key="2">
    <source>
        <dbReference type="Proteomes" id="UP000548476"/>
    </source>
</evidence>
<evidence type="ECO:0000313" key="1">
    <source>
        <dbReference type="EMBL" id="MBB6035674.1"/>
    </source>
</evidence>
<dbReference type="AlphaFoldDB" id="A0A841FIH8"/>
<proteinExistence type="predicted"/>
<gene>
    <name evidence="1" type="ORF">HNR73_003538</name>
</gene>
<name>A0A841FIH8_9ACTN</name>
<comment type="caution">
    <text evidence="1">The sequence shown here is derived from an EMBL/GenBank/DDBJ whole genome shotgun (WGS) entry which is preliminary data.</text>
</comment>